<evidence type="ECO:0000259" key="1">
    <source>
        <dbReference type="Pfam" id="PF11706"/>
    </source>
</evidence>
<dbReference type="PANTHER" id="PTHR35525">
    <property type="entry name" value="BLL6575 PROTEIN"/>
    <property type="match status" value="1"/>
</dbReference>
<dbReference type="Proteomes" id="UP001149140">
    <property type="component" value="Unassembled WGS sequence"/>
</dbReference>
<reference evidence="2" key="1">
    <citation type="submission" date="2022-10" db="EMBL/GenBank/DDBJ databases">
        <title>The WGS of Solirubrobacter ginsenosidimutans DSM 21036.</title>
        <authorList>
            <person name="Jiang Z."/>
        </authorList>
    </citation>
    <scope>NUCLEOTIDE SEQUENCE</scope>
    <source>
        <strain evidence="2">DSM 21036</strain>
    </source>
</reference>
<protein>
    <submittedName>
        <fullName evidence="2">CGNR zinc finger domain-containing protein</fullName>
    </submittedName>
</protein>
<dbReference type="InterPro" id="IPR021005">
    <property type="entry name" value="Znf_CGNR"/>
</dbReference>
<dbReference type="Pfam" id="PF11706">
    <property type="entry name" value="zf-CGNR"/>
    <property type="match status" value="1"/>
</dbReference>
<dbReference type="InterPro" id="IPR023286">
    <property type="entry name" value="ABATE_dom_sf"/>
</dbReference>
<dbReference type="Gene3D" id="1.10.3300.10">
    <property type="entry name" value="Jann2411-like domain"/>
    <property type="match status" value="1"/>
</dbReference>
<proteinExistence type="predicted"/>
<dbReference type="InterPro" id="IPR010852">
    <property type="entry name" value="ABATE"/>
</dbReference>
<evidence type="ECO:0000313" key="3">
    <source>
        <dbReference type="Proteomes" id="UP001149140"/>
    </source>
</evidence>
<accession>A0A9X3MRU7</accession>
<comment type="caution">
    <text evidence="2">The sequence shown here is derived from an EMBL/GenBank/DDBJ whole genome shotgun (WGS) entry which is preliminary data.</text>
</comment>
<dbReference type="Pfam" id="PF07336">
    <property type="entry name" value="ABATE"/>
    <property type="match status" value="1"/>
</dbReference>
<evidence type="ECO:0000313" key="2">
    <source>
        <dbReference type="EMBL" id="MDA0161232.1"/>
    </source>
</evidence>
<feature type="domain" description="Zinc finger CGNR" evidence="1">
    <location>
        <begin position="156"/>
        <end position="199"/>
    </location>
</feature>
<name>A0A9X3MRU7_9ACTN</name>
<sequence length="206" mass="22849">MDLPDDLVLPLQRGAPWWYWSGGRPALNFVNTLRERWRRQVETLVTDEDLAAWLVAAQLLAEAPPVPAGLLERARELREGINAGLVAVIDGEPVPEAARAVITREMRHAAVPDELIRDAVGALAVRPVTPLEPAEYGLGLVAHDAARMFTPAEAGRIRVCASDTCSGRFFDRSPAAVRRYCSPTACGNVEKARRHRRRRREQEQTS</sequence>
<keyword evidence="3" id="KW-1185">Reference proteome</keyword>
<dbReference type="EMBL" id="JAPDOD010000009">
    <property type="protein sequence ID" value="MDA0161232.1"/>
    <property type="molecule type" value="Genomic_DNA"/>
</dbReference>
<dbReference type="PANTHER" id="PTHR35525:SF3">
    <property type="entry name" value="BLL6575 PROTEIN"/>
    <property type="match status" value="1"/>
</dbReference>
<dbReference type="SUPFAM" id="SSF160904">
    <property type="entry name" value="Jann2411-like"/>
    <property type="match status" value="1"/>
</dbReference>
<dbReference type="AlphaFoldDB" id="A0A9X3MRU7"/>
<organism evidence="2 3">
    <name type="scientific">Solirubrobacter ginsenosidimutans</name>
    <dbReference type="NCBI Taxonomy" id="490573"/>
    <lineage>
        <taxon>Bacteria</taxon>
        <taxon>Bacillati</taxon>
        <taxon>Actinomycetota</taxon>
        <taxon>Thermoleophilia</taxon>
        <taxon>Solirubrobacterales</taxon>
        <taxon>Solirubrobacteraceae</taxon>
        <taxon>Solirubrobacter</taxon>
    </lineage>
</organism>
<gene>
    <name evidence="2" type="ORF">OM076_13215</name>
</gene>
<dbReference type="RefSeq" id="WP_270040425.1">
    <property type="nucleotide sequence ID" value="NZ_JAPDOD010000009.1"/>
</dbReference>